<organism evidence="5 6">
    <name type="scientific">Robiginitalea myxolifaciens</name>
    <dbReference type="NCBI Taxonomy" id="400055"/>
    <lineage>
        <taxon>Bacteria</taxon>
        <taxon>Pseudomonadati</taxon>
        <taxon>Bacteroidota</taxon>
        <taxon>Flavobacteriia</taxon>
        <taxon>Flavobacteriales</taxon>
        <taxon>Flavobacteriaceae</taxon>
        <taxon>Robiginitalea</taxon>
    </lineage>
</organism>
<accession>A0A1I6G6P4</accession>
<name>A0A1I6G6P4_9FLAO</name>
<evidence type="ECO:0000313" key="6">
    <source>
        <dbReference type="Proteomes" id="UP000199534"/>
    </source>
</evidence>
<dbReference type="EMBL" id="FOYQ01000001">
    <property type="protein sequence ID" value="SFR37864.1"/>
    <property type="molecule type" value="Genomic_DNA"/>
</dbReference>
<evidence type="ECO:0000256" key="2">
    <source>
        <dbReference type="ARBA" id="ARBA00023136"/>
    </source>
</evidence>
<dbReference type="RefSeq" id="WP_143099935.1">
    <property type="nucleotide sequence ID" value="NZ_FOYQ01000001.1"/>
</dbReference>
<gene>
    <name evidence="5" type="ORF">SAMN04490243_1322</name>
</gene>
<dbReference type="Proteomes" id="UP000199534">
    <property type="component" value="Unassembled WGS sequence"/>
</dbReference>
<feature type="chain" id="PRO_5011716950" description="TonB dependent receptor" evidence="4">
    <location>
        <begin position="23"/>
        <end position="826"/>
    </location>
</feature>
<protein>
    <recommendedName>
        <fullName evidence="7">TonB dependent receptor</fullName>
    </recommendedName>
</protein>
<dbReference type="GO" id="GO:0009279">
    <property type="term" value="C:cell outer membrane"/>
    <property type="evidence" value="ECO:0007669"/>
    <property type="project" value="UniProtKB-SubCell"/>
</dbReference>
<proteinExistence type="predicted"/>
<dbReference type="OrthoDB" id="1453181at2"/>
<keyword evidence="3" id="KW-0998">Cell outer membrane</keyword>
<keyword evidence="2" id="KW-0472">Membrane</keyword>
<keyword evidence="4" id="KW-0732">Signal</keyword>
<dbReference type="InterPro" id="IPR036942">
    <property type="entry name" value="Beta-barrel_TonB_sf"/>
</dbReference>
<evidence type="ECO:0000256" key="4">
    <source>
        <dbReference type="SAM" id="SignalP"/>
    </source>
</evidence>
<dbReference type="AlphaFoldDB" id="A0A1I6G6P4"/>
<keyword evidence="6" id="KW-1185">Reference proteome</keyword>
<feature type="signal peptide" evidence="4">
    <location>
        <begin position="1"/>
        <end position="22"/>
    </location>
</feature>
<evidence type="ECO:0000313" key="5">
    <source>
        <dbReference type="EMBL" id="SFR37864.1"/>
    </source>
</evidence>
<comment type="subcellular location">
    <subcellularLocation>
        <location evidence="1">Cell outer membrane</location>
    </subcellularLocation>
</comment>
<evidence type="ECO:0008006" key="7">
    <source>
        <dbReference type="Google" id="ProtNLM"/>
    </source>
</evidence>
<reference evidence="5 6" key="1">
    <citation type="submission" date="2016-10" db="EMBL/GenBank/DDBJ databases">
        <authorList>
            <person name="de Groot N.N."/>
        </authorList>
    </citation>
    <scope>NUCLEOTIDE SEQUENCE [LARGE SCALE GENOMIC DNA]</scope>
    <source>
        <strain evidence="5 6">DSM 21019</strain>
    </source>
</reference>
<dbReference type="Gene3D" id="2.40.170.20">
    <property type="entry name" value="TonB-dependent receptor, beta-barrel domain"/>
    <property type="match status" value="1"/>
</dbReference>
<sequence length="826" mass="93345">MRYPRTCLLLLLCLQAAFELVAQRDEFLLTTALVEGGEQEDQGTELLGRANDFFLRRAAFDFGAVWFRLRGLGQEEQKLFLNGLGLNSPFDGRPDWNRLGGLTDIGRNPGQALGLAFNGNGFGSLGELRALKARPNALRPGIRLTLSSANRNYRWRQMITYNSGSRPNGLNLLLSFSHRHAATGYVHGTPYRSVGAYGMLQWAPTKSHEVGIFGLLAAIKRGTRPALTEEVLSHAGARYNPQWGWDHGEIRNARLRSENLPLIGLQYRYRGSRLKADVVLGYLGGEEGRERLNYFGASNPDPVYYRNLPSFYLNSPLGSNYWNAWVAETNLVNQPQLNWNRLRQANTLAGSEQAARYAVLADFMATRMWSLRSTLAYLPAYPWEFTGFIEAANTRLEFGQELKDLLGASYHRDWDPFSKTANDLGGKTDKKVGERVGYSYHLFKRDWKLGFQAQRQLAHWEFALGLSFGMRAYHRTGLFRNERYPEESLGRSAVQQFTSQALKVGLGYRLSGRHWFFAYYTYRSLPPELHQAYVDSRQRDLPFPDTSPRVHTGGSLNWFLRHPRVKGRVSGYYFRVNGGRDLKSYFTETAVGSAFVREASWGYSSLHFGIETGLEIQLDPEFTLGLAVSAGRWRHLANPRVQLFTRPDRQATDPLPSSGFLDAGKAQLKGQSIPNAPELAGSLSLAYRSPRFWWMDLRLSYLGSRPLIPALMRRTATFLTEAITLEDSTIPPGVIAQSKRSETLDGVYLLNLSLGKSWRFHGKYLSAFLGLNNLLNRPYRSGGYQQGRLASLPVYAEDTRGGRPSFGPKFWNGYGRTYFLNLSLNL</sequence>
<dbReference type="STRING" id="400055.SAMN04490243_1322"/>
<evidence type="ECO:0000256" key="3">
    <source>
        <dbReference type="ARBA" id="ARBA00023237"/>
    </source>
</evidence>
<dbReference type="SUPFAM" id="SSF56935">
    <property type="entry name" value="Porins"/>
    <property type="match status" value="1"/>
</dbReference>
<evidence type="ECO:0000256" key="1">
    <source>
        <dbReference type="ARBA" id="ARBA00004442"/>
    </source>
</evidence>